<keyword evidence="2" id="KW-1185">Reference proteome</keyword>
<protein>
    <submittedName>
        <fullName evidence="1">Uncharacterized protein</fullName>
    </submittedName>
</protein>
<dbReference type="EMBL" id="CADEHS020000495">
    <property type="protein sequence ID" value="CAG9952546.1"/>
    <property type="molecule type" value="Genomic_DNA"/>
</dbReference>
<name>A0ACA9UGP9_BIOOC</name>
<dbReference type="Proteomes" id="UP000836387">
    <property type="component" value="Unassembled WGS sequence"/>
</dbReference>
<evidence type="ECO:0000313" key="2">
    <source>
        <dbReference type="Proteomes" id="UP000836387"/>
    </source>
</evidence>
<proteinExistence type="predicted"/>
<sequence length="149" mass="16035">MGIFSSKSVRSLSPTELGSKPDDEPPFVPYTDGRKASTGGKANDGKSGFLISRAVVDSGSVTSGSAPKSIEDRTRDGDSSAVGHNSCPTTTRRFGSHFHRRRSSACNIPHSSREAADDYFSTKHHTGSGISWSDKAYDKITPQQKKDKK</sequence>
<evidence type="ECO:0000313" key="1">
    <source>
        <dbReference type="EMBL" id="CAG9952546.1"/>
    </source>
</evidence>
<accession>A0ACA9UGP9</accession>
<reference evidence="1" key="2">
    <citation type="submission" date="2021-10" db="EMBL/GenBank/DDBJ databases">
        <authorList>
            <person name="Piombo E."/>
        </authorList>
    </citation>
    <scope>NUCLEOTIDE SEQUENCE</scope>
</reference>
<organism evidence="1 2">
    <name type="scientific">Clonostachys rosea f. rosea IK726</name>
    <dbReference type="NCBI Taxonomy" id="1349383"/>
    <lineage>
        <taxon>Eukaryota</taxon>
        <taxon>Fungi</taxon>
        <taxon>Dikarya</taxon>
        <taxon>Ascomycota</taxon>
        <taxon>Pezizomycotina</taxon>
        <taxon>Sordariomycetes</taxon>
        <taxon>Hypocreomycetidae</taxon>
        <taxon>Hypocreales</taxon>
        <taxon>Bionectriaceae</taxon>
        <taxon>Clonostachys</taxon>
    </lineage>
</organism>
<reference evidence="1" key="1">
    <citation type="submission" date="2020-04" db="EMBL/GenBank/DDBJ databases">
        <authorList>
            <person name="Broberg M."/>
        </authorList>
    </citation>
    <scope>NUCLEOTIDE SEQUENCE</scope>
</reference>
<gene>
    <name evidence="1" type="ORF">CRV2_00017031</name>
</gene>
<comment type="caution">
    <text evidence="1">The sequence shown here is derived from an EMBL/GenBank/DDBJ whole genome shotgun (WGS) entry which is preliminary data.</text>
</comment>